<keyword evidence="4" id="KW-1185">Reference proteome</keyword>
<dbReference type="InterPro" id="IPR051609">
    <property type="entry name" value="NmrA/Isoflavone_reductase-like"/>
</dbReference>
<keyword evidence="1" id="KW-0521">NADP</keyword>
<keyword evidence="2" id="KW-0560">Oxidoreductase</keyword>
<gene>
    <name evidence="3" type="ORF">DFH07DRAFT_953129</name>
</gene>
<accession>A0AAD7NRK7</accession>
<dbReference type="GO" id="GO:0016491">
    <property type="term" value="F:oxidoreductase activity"/>
    <property type="evidence" value="ECO:0007669"/>
    <property type="project" value="UniProtKB-KW"/>
</dbReference>
<dbReference type="PANTHER" id="PTHR47706:SF9">
    <property type="entry name" value="NMRA-LIKE DOMAIN-CONTAINING PROTEIN-RELATED"/>
    <property type="match status" value="1"/>
</dbReference>
<dbReference type="EMBL" id="JARJLG010000019">
    <property type="protein sequence ID" value="KAJ7772674.1"/>
    <property type="molecule type" value="Genomic_DNA"/>
</dbReference>
<dbReference type="InterPro" id="IPR036291">
    <property type="entry name" value="NAD(P)-bd_dom_sf"/>
</dbReference>
<evidence type="ECO:0000313" key="4">
    <source>
        <dbReference type="Proteomes" id="UP001215280"/>
    </source>
</evidence>
<reference evidence="3" key="1">
    <citation type="submission" date="2023-03" db="EMBL/GenBank/DDBJ databases">
        <title>Massive genome expansion in bonnet fungi (Mycena s.s.) driven by repeated elements and novel gene families across ecological guilds.</title>
        <authorList>
            <consortium name="Lawrence Berkeley National Laboratory"/>
            <person name="Harder C.B."/>
            <person name="Miyauchi S."/>
            <person name="Viragh M."/>
            <person name="Kuo A."/>
            <person name="Thoen E."/>
            <person name="Andreopoulos B."/>
            <person name="Lu D."/>
            <person name="Skrede I."/>
            <person name="Drula E."/>
            <person name="Henrissat B."/>
            <person name="Morin E."/>
            <person name="Kohler A."/>
            <person name="Barry K."/>
            <person name="LaButti K."/>
            <person name="Morin E."/>
            <person name="Salamov A."/>
            <person name="Lipzen A."/>
            <person name="Mereny Z."/>
            <person name="Hegedus B."/>
            <person name="Baldrian P."/>
            <person name="Stursova M."/>
            <person name="Weitz H."/>
            <person name="Taylor A."/>
            <person name="Grigoriev I.V."/>
            <person name="Nagy L.G."/>
            <person name="Martin F."/>
            <person name="Kauserud H."/>
        </authorList>
    </citation>
    <scope>NUCLEOTIDE SEQUENCE</scope>
    <source>
        <strain evidence="3">CBHHK188m</strain>
    </source>
</reference>
<evidence type="ECO:0000256" key="2">
    <source>
        <dbReference type="ARBA" id="ARBA00023002"/>
    </source>
</evidence>
<proteinExistence type="predicted"/>
<dbReference type="PANTHER" id="PTHR47706">
    <property type="entry name" value="NMRA-LIKE FAMILY PROTEIN"/>
    <property type="match status" value="1"/>
</dbReference>
<dbReference type="AlphaFoldDB" id="A0AAD7NRK7"/>
<evidence type="ECO:0000256" key="1">
    <source>
        <dbReference type="ARBA" id="ARBA00022857"/>
    </source>
</evidence>
<dbReference type="Gene3D" id="3.40.50.720">
    <property type="entry name" value="NAD(P)-binding Rossmann-like Domain"/>
    <property type="match status" value="1"/>
</dbReference>
<protein>
    <recommendedName>
        <fullName evidence="5">NmrA-like domain-containing protein</fullName>
    </recommendedName>
</protein>
<dbReference type="Proteomes" id="UP001215280">
    <property type="component" value="Unassembled WGS sequence"/>
</dbReference>
<evidence type="ECO:0008006" key="5">
    <source>
        <dbReference type="Google" id="ProtNLM"/>
    </source>
</evidence>
<comment type="caution">
    <text evidence="3">The sequence shown here is derived from an EMBL/GenBank/DDBJ whole genome shotgun (WGS) entry which is preliminary data.</text>
</comment>
<name>A0AAD7NRK7_9AGAR</name>
<evidence type="ECO:0000313" key="3">
    <source>
        <dbReference type="EMBL" id="KAJ7772674.1"/>
    </source>
</evidence>
<sequence>MAEDFLSMKTQNPQLTYSVRGFDVRPVSYESPASILAALDDVDVLVLTIGYRGLSSALQATLGDQAKTAGVKHFVPSEYGERSNSKLIANDANYAVFYTGFWTGPPVIILRDWFQIDFDSGDVHKWIGWDAPISFTTLMDVARYVTHVLVYLPRSQLENPRAQSHTNHQRLSLYTAFLEKTGRPAFADMKVTAHSRAELDEKLNKEPMLLGLRLFGAADDGLCSYLPMGRS</sequence>
<dbReference type="SUPFAM" id="SSF51735">
    <property type="entry name" value="NAD(P)-binding Rossmann-fold domains"/>
    <property type="match status" value="1"/>
</dbReference>
<organism evidence="3 4">
    <name type="scientific">Mycena maculata</name>
    <dbReference type="NCBI Taxonomy" id="230809"/>
    <lineage>
        <taxon>Eukaryota</taxon>
        <taxon>Fungi</taxon>
        <taxon>Dikarya</taxon>
        <taxon>Basidiomycota</taxon>
        <taxon>Agaricomycotina</taxon>
        <taxon>Agaricomycetes</taxon>
        <taxon>Agaricomycetidae</taxon>
        <taxon>Agaricales</taxon>
        <taxon>Marasmiineae</taxon>
        <taxon>Mycenaceae</taxon>
        <taxon>Mycena</taxon>
    </lineage>
</organism>